<evidence type="ECO:0000313" key="4">
    <source>
        <dbReference type="EMBL" id="GHE93986.1"/>
    </source>
</evidence>
<dbReference type="PROSITE" id="PS00455">
    <property type="entry name" value="AMP_BINDING"/>
    <property type="match status" value="1"/>
</dbReference>
<dbReference type="GO" id="GO:0044550">
    <property type="term" value="P:secondary metabolite biosynthetic process"/>
    <property type="evidence" value="ECO:0007669"/>
    <property type="project" value="TreeGrafter"/>
</dbReference>
<dbReference type="Gene3D" id="3.40.50.12780">
    <property type="entry name" value="N-terminal domain of ligase-like"/>
    <property type="match status" value="1"/>
</dbReference>
<dbReference type="InterPro" id="IPR010071">
    <property type="entry name" value="AA_adenyl_dom"/>
</dbReference>
<evidence type="ECO:0000259" key="3">
    <source>
        <dbReference type="PROSITE" id="PS50075"/>
    </source>
</evidence>
<evidence type="ECO:0000313" key="5">
    <source>
        <dbReference type="Proteomes" id="UP000630718"/>
    </source>
</evidence>
<dbReference type="Pfam" id="PF00550">
    <property type="entry name" value="PP-binding"/>
    <property type="match status" value="1"/>
</dbReference>
<dbReference type="InterPro" id="IPR036736">
    <property type="entry name" value="ACP-like_sf"/>
</dbReference>
<dbReference type="AlphaFoldDB" id="A0A919DZD1"/>
<comment type="caution">
    <text evidence="4">The sequence shown here is derived from an EMBL/GenBank/DDBJ whole genome shotgun (WGS) entry which is preliminary data.</text>
</comment>
<dbReference type="SMART" id="SM00823">
    <property type="entry name" value="PKS_PP"/>
    <property type="match status" value="1"/>
</dbReference>
<dbReference type="SUPFAM" id="SSF56801">
    <property type="entry name" value="Acetyl-CoA synthetase-like"/>
    <property type="match status" value="1"/>
</dbReference>
<dbReference type="Proteomes" id="UP000630718">
    <property type="component" value="Unassembled WGS sequence"/>
</dbReference>
<dbReference type="InterPro" id="IPR000873">
    <property type="entry name" value="AMP-dep_synth/lig_dom"/>
</dbReference>
<dbReference type="RefSeq" id="WP_190203539.1">
    <property type="nucleotide sequence ID" value="NZ_BNBI01000003.1"/>
</dbReference>
<dbReference type="Pfam" id="PF13193">
    <property type="entry name" value="AMP-binding_C"/>
    <property type="match status" value="1"/>
</dbReference>
<dbReference type="InterPro" id="IPR025110">
    <property type="entry name" value="AMP-bd_C"/>
</dbReference>
<feature type="domain" description="Carrier" evidence="3">
    <location>
        <begin position="523"/>
        <end position="598"/>
    </location>
</feature>
<dbReference type="FunFam" id="3.30.300.30:FF:000010">
    <property type="entry name" value="Enterobactin synthetase component F"/>
    <property type="match status" value="1"/>
</dbReference>
<dbReference type="InterPro" id="IPR042099">
    <property type="entry name" value="ANL_N_sf"/>
</dbReference>
<dbReference type="InterPro" id="IPR009081">
    <property type="entry name" value="PP-bd_ACP"/>
</dbReference>
<dbReference type="PANTHER" id="PTHR45527:SF1">
    <property type="entry name" value="FATTY ACID SYNTHASE"/>
    <property type="match status" value="1"/>
</dbReference>
<dbReference type="EMBL" id="BNBI01000003">
    <property type="protein sequence ID" value="GHE93986.1"/>
    <property type="molecule type" value="Genomic_DNA"/>
</dbReference>
<dbReference type="PROSITE" id="PS50075">
    <property type="entry name" value="CARRIER"/>
    <property type="match status" value="1"/>
</dbReference>
<dbReference type="GO" id="GO:0043041">
    <property type="term" value="P:amino acid activation for nonribosomal peptide biosynthetic process"/>
    <property type="evidence" value="ECO:0007669"/>
    <property type="project" value="TreeGrafter"/>
</dbReference>
<keyword evidence="1" id="KW-0596">Phosphopantetheine</keyword>
<dbReference type="PANTHER" id="PTHR45527">
    <property type="entry name" value="NONRIBOSOMAL PEPTIDE SYNTHETASE"/>
    <property type="match status" value="1"/>
</dbReference>
<proteinExistence type="predicted"/>
<dbReference type="GO" id="GO:0031177">
    <property type="term" value="F:phosphopantetheine binding"/>
    <property type="evidence" value="ECO:0007669"/>
    <property type="project" value="InterPro"/>
</dbReference>
<dbReference type="InterPro" id="IPR020806">
    <property type="entry name" value="PKS_PP-bd"/>
</dbReference>
<reference evidence="4" key="2">
    <citation type="submission" date="2020-09" db="EMBL/GenBank/DDBJ databases">
        <authorList>
            <person name="Sun Q."/>
            <person name="Ohkuma M."/>
        </authorList>
    </citation>
    <scope>NUCLEOTIDE SEQUENCE</scope>
    <source>
        <strain evidence="4">JCM 4477</strain>
    </source>
</reference>
<dbReference type="GO" id="GO:0017000">
    <property type="term" value="P:antibiotic biosynthetic process"/>
    <property type="evidence" value="ECO:0007669"/>
    <property type="project" value="UniProtKB-ARBA"/>
</dbReference>
<dbReference type="SUPFAM" id="SSF47336">
    <property type="entry name" value="ACP-like"/>
    <property type="match status" value="1"/>
</dbReference>
<dbReference type="GO" id="GO:0005737">
    <property type="term" value="C:cytoplasm"/>
    <property type="evidence" value="ECO:0007669"/>
    <property type="project" value="TreeGrafter"/>
</dbReference>
<keyword evidence="2" id="KW-0597">Phosphoprotein</keyword>
<dbReference type="InterPro" id="IPR045851">
    <property type="entry name" value="AMP-bd_C_sf"/>
</dbReference>
<reference evidence="4" key="1">
    <citation type="journal article" date="2014" name="Int. J. Syst. Evol. Microbiol.">
        <title>Complete genome sequence of Corynebacterium casei LMG S-19264T (=DSM 44701T), isolated from a smear-ripened cheese.</title>
        <authorList>
            <consortium name="US DOE Joint Genome Institute (JGI-PGF)"/>
            <person name="Walter F."/>
            <person name="Albersmeier A."/>
            <person name="Kalinowski J."/>
            <person name="Ruckert C."/>
        </authorList>
    </citation>
    <scope>NUCLEOTIDE SEQUENCE</scope>
    <source>
        <strain evidence="4">JCM 4477</strain>
    </source>
</reference>
<keyword evidence="5" id="KW-1185">Reference proteome</keyword>
<evidence type="ECO:0000256" key="2">
    <source>
        <dbReference type="ARBA" id="ARBA00022553"/>
    </source>
</evidence>
<sequence>MQPNTTKVLAHLSGIREDDERPAIITDDGVCTYGDLRRRVTQYSDVLAHIGLRPDEAVAMSVEHGPDAVAAMFAALEVGAAFVWLDSSQPAARNRIVVRDCGARYLLTDSSQGGKRLVAELAELNLGLLRIGDSSAAFIERMSRDRGAATLPADTATVVYTSGSTGTPKGIVLTRGNIDQLTEWFADRVGLGPGARQFQWAHLTYDAAYIEIFSAIRSRATLVMPHPEARSDMRTVAQWIRRHAVTHLETAPSLYRALIDAVDSAGAAALDEVRVVTITGEELRPALVSKIRAAFPRADIYNMYGQTENILATFHLVTPADELESVVPVGRALPGREVMLRTADGDEVADGELGEVWVRSRFLSPGYLNNPELTAAAFFPDPHGEPGVQIYRTGDLARRTADGELVFHRRVDHQVKIRGVRVELSEIEAALLDVPGIVHAGVVVREVDEERSQLVAYVQLSDGADVSPDQLKAALAQRLPRNMVPARFVVLDEMPLTTSGKIDRKRLPALASDARESGGRDAAARSTTERELAIIWWRILDAQPQGHDADFFALGGDSLTVPQVREAVKATFGVDVPLNSFYECPQLHQLAARVDALMQQTTVGSPGN</sequence>
<evidence type="ECO:0000256" key="1">
    <source>
        <dbReference type="ARBA" id="ARBA00022450"/>
    </source>
</evidence>
<dbReference type="Pfam" id="PF00501">
    <property type="entry name" value="AMP-binding"/>
    <property type="match status" value="1"/>
</dbReference>
<dbReference type="Gene3D" id="1.10.1200.10">
    <property type="entry name" value="ACP-like"/>
    <property type="match status" value="1"/>
</dbReference>
<name>A0A919DZD1_9ACTN</name>
<dbReference type="InterPro" id="IPR020845">
    <property type="entry name" value="AMP-binding_CS"/>
</dbReference>
<protein>
    <recommendedName>
        <fullName evidence="3">Carrier domain-containing protein</fullName>
    </recommendedName>
</protein>
<dbReference type="CDD" id="cd05930">
    <property type="entry name" value="A_NRPS"/>
    <property type="match status" value="1"/>
</dbReference>
<gene>
    <name evidence="4" type="ORF">GCM10018772_17290</name>
</gene>
<accession>A0A919DZD1</accession>
<dbReference type="NCBIfam" id="TIGR01733">
    <property type="entry name" value="AA-adenyl-dom"/>
    <property type="match status" value="1"/>
</dbReference>
<dbReference type="Gene3D" id="3.30.300.30">
    <property type="match status" value="1"/>
</dbReference>
<organism evidence="4 5">
    <name type="scientific">Streptomyces fumanus</name>
    <dbReference type="NCBI Taxonomy" id="67302"/>
    <lineage>
        <taxon>Bacteria</taxon>
        <taxon>Bacillati</taxon>
        <taxon>Actinomycetota</taxon>
        <taxon>Actinomycetes</taxon>
        <taxon>Kitasatosporales</taxon>
        <taxon>Streptomycetaceae</taxon>
        <taxon>Streptomyces</taxon>
    </lineage>
</organism>